<dbReference type="RefSeq" id="WP_004833196.1">
    <property type="nucleotide sequence ID" value="NZ_DS483518.1"/>
</dbReference>
<dbReference type="SUPFAM" id="SSF50249">
    <property type="entry name" value="Nucleic acid-binding proteins"/>
    <property type="match status" value="1"/>
</dbReference>
<organism evidence="7 8">
    <name type="scientific">Parvimonas micra ATCC 33270</name>
    <dbReference type="NCBI Taxonomy" id="411465"/>
    <lineage>
        <taxon>Bacteria</taxon>
        <taxon>Bacillati</taxon>
        <taxon>Bacillota</taxon>
        <taxon>Tissierellia</taxon>
        <taxon>Tissierellales</taxon>
        <taxon>Peptoniphilaceae</taxon>
        <taxon>Parvimonas</taxon>
    </lineage>
</organism>
<dbReference type="eggNOG" id="COG2265">
    <property type="taxonomic scope" value="Bacteria"/>
</dbReference>
<dbReference type="EC" id="2.1.1.-" evidence="7"/>
<evidence type="ECO:0000256" key="4">
    <source>
        <dbReference type="PROSITE-ProRule" id="PRU01024"/>
    </source>
</evidence>
<reference evidence="7 8" key="2">
    <citation type="submission" date="2007-09" db="EMBL/GenBank/DDBJ databases">
        <authorList>
            <person name="Fulton L."/>
            <person name="Clifton S."/>
            <person name="Fulton B."/>
            <person name="Xu J."/>
            <person name="Minx P."/>
            <person name="Pepin K.H."/>
            <person name="Johnson M."/>
            <person name="Thiruvilangam P."/>
            <person name="Bhonagiri V."/>
            <person name="Nash W.E."/>
            <person name="Mardis E.R."/>
            <person name="Wilson R.K."/>
        </authorList>
    </citation>
    <scope>NUCLEOTIDE SEQUENCE [LARGE SCALE GENOMIC DNA]</scope>
    <source>
        <strain evidence="7 8">ATCC 33270</strain>
    </source>
</reference>
<dbReference type="Proteomes" id="UP000003162">
    <property type="component" value="Unassembled WGS sequence"/>
</dbReference>
<dbReference type="Pfam" id="PF01938">
    <property type="entry name" value="TRAM"/>
    <property type="match status" value="1"/>
</dbReference>
<feature type="binding site" evidence="4">
    <location>
        <position position="299"/>
    </location>
    <ligand>
        <name>S-adenosyl-L-methionine</name>
        <dbReference type="ChEBI" id="CHEBI:59789"/>
    </ligand>
</feature>
<keyword evidence="1 4" id="KW-0489">Methyltransferase</keyword>
<feature type="domain" description="TRAM" evidence="6">
    <location>
        <begin position="1"/>
        <end position="55"/>
    </location>
</feature>
<dbReference type="CDD" id="cd02440">
    <property type="entry name" value="AdoMet_MTases"/>
    <property type="match status" value="1"/>
</dbReference>
<evidence type="ECO:0000256" key="3">
    <source>
        <dbReference type="ARBA" id="ARBA00022691"/>
    </source>
</evidence>
<dbReference type="GO" id="GO:0070475">
    <property type="term" value="P:rRNA base methylation"/>
    <property type="evidence" value="ECO:0007669"/>
    <property type="project" value="TreeGrafter"/>
</dbReference>
<gene>
    <name evidence="7" type="primary">rumA</name>
    <name evidence="7" type="ORF">PEPMIC_01266</name>
</gene>
<keyword evidence="3 4" id="KW-0949">S-adenosyl-L-methionine</keyword>
<dbReference type="InterPro" id="IPR030390">
    <property type="entry name" value="MeTrfase_TrmA_AS"/>
</dbReference>
<dbReference type="PANTHER" id="PTHR11061:SF30">
    <property type="entry name" value="TRNA (URACIL(54)-C(5))-METHYLTRANSFERASE"/>
    <property type="match status" value="1"/>
</dbReference>
<evidence type="ECO:0000256" key="2">
    <source>
        <dbReference type="ARBA" id="ARBA00022679"/>
    </source>
</evidence>
<name>A8SMB5_9FIRM</name>
<protein>
    <submittedName>
        <fullName evidence="7">23S rRNA (Uracil-5-)-methyltransferase RumA</fullName>
        <ecNumber evidence="7">2.1.1.-</ecNumber>
    </submittedName>
</protein>
<dbReference type="PANTHER" id="PTHR11061">
    <property type="entry name" value="RNA M5U METHYLTRANSFERASE"/>
    <property type="match status" value="1"/>
</dbReference>
<dbReference type="PROSITE" id="PS50926">
    <property type="entry name" value="TRAM"/>
    <property type="match status" value="1"/>
</dbReference>
<feature type="binding site" evidence="4">
    <location>
        <position position="320"/>
    </location>
    <ligand>
        <name>S-adenosyl-L-methionine</name>
        <dbReference type="ChEBI" id="CHEBI:59789"/>
    </ligand>
</feature>
<dbReference type="InterPro" id="IPR010280">
    <property type="entry name" value="U5_MeTrfase_fam"/>
</dbReference>
<feature type="active site" evidence="5">
    <location>
        <position position="394"/>
    </location>
</feature>
<feature type="binding site" evidence="4">
    <location>
        <position position="270"/>
    </location>
    <ligand>
        <name>S-adenosyl-L-methionine</name>
        <dbReference type="ChEBI" id="CHEBI:59789"/>
    </ligand>
</feature>
<dbReference type="Gene3D" id="2.40.50.140">
    <property type="entry name" value="Nucleic acid-binding proteins"/>
    <property type="match status" value="1"/>
</dbReference>
<dbReference type="AlphaFoldDB" id="A8SMB5"/>
<keyword evidence="2 4" id="KW-0808">Transferase</keyword>
<dbReference type="SUPFAM" id="SSF53335">
    <property type="entry name" value="S-adenosyl-L-methionine-dependent methyltransferases"/>
    <property type="match status" value="1"/>
</dbReference>
<dbReference type="Pfam" id="PF05958">
    <property type="entry name" value="tRNA_U5-meth_tr"/>
    <property type="match status" value="1"/>
</dbReference>
<dbReference type="GeneID" id="93385480"/>
<evidence type="ECO:0000313" key="7">
    <source>
        <dbReference type="EMBL" id="EDP23461.1"/>
    </source>
</evidence>
<dbReference type="InterPro" id="IPR012340">
    <property type="entry name" value="NA-bd_OB-fold"/>
</dbReference>
<evidence type="ECO:0000256" key="5">
    <source>
        <dbReference type="PROSITE-ProRule" id="PRU10015"/>
    </source>
</evidence>
<accession>A8SMB5</accession>
<dbReference type="EMBL" id="ABEE02000017">
    <property type="protein sequence ID" value="EDP23461.1"/>
    <property type="molecule type" value="Genomic_DNA"/>
</dbReference>
<dbReference type="Gene3D" id="3.40.50.150">
    <property type="entry name" value="Vaccinia Virus protein VP39"/>
    <property type="match status" value="1"/>
</dbReference>
<feature type="binding site" evidence="4">
    <location>
        <position position="367"/>
    </location>
    <ligand>
        <name>S-adenosyl-L-methionine</name>
        <dbReference type="ChEBI" id="CHEBI:59789"/>
    </ligand>
</feature>
<feature type="active site" description="Nucleophile" evidence="4">
    <location>
        <position position="394"/>
    </location>
</feature>
<comment type="caution">
    <text evidence="7">The sequence shown here is derived from an EMBL/GenBank/DDBJ whole genome shotgun (WGS) entry which is preliminary data.</text>
</comment>
<evidence type="ECO:0000259" key="6">
    <source>
        <dbReference type="PROSITE" id="PS50926"/>
    </source>
</evidence>
<dbReference type="PROSITE" id="PS51687">
    <property type="entry name" value="SAM_MT_RNA_M5U"/>
    <property type="match status" value="1"/>
</dbReference>
<dbReference type="GO" id="GO:0070041">
    <property type="term" value="F:rRNA (uridine-C5-)-methyltransferase activity"/>
    <property type="evidence" value="ECO:0007669"/>
    <property type="project" value="TreeGrafter"/>
</dbReference>
<dbReference type="PROSITE" id="PS01230">
    <property type="entry name" value="TRMA_1"/>
    <property type="match status" value="1"/>
</dbReference>
<proteinExistence type="inferred from homology"/>
<dbReference type="InterPro" id="IPR029063">
    <property type="entry name" value="SAM-dependent_MTases_sf"/>
</dbReference>
<comment type="similarity">
    <text evidence="4">Belongs to the class I-like SAM-binding methyltransferase superfamily. RNA M5U methyltransferase family.</text>
</comment>
<dbReference type="InterPro" id="IPR002792">
    <property type="entry name" value="TRAM_dom"/>
</dbReference>
<evidence type="ECO:0000256" key="1">
    <source>
        <dbReference type="ARBA" id="ARBA00022603"/>
    </source>
</evidence>
<evidence type="ECO:0000313" key="8">
    <source>
        <dbReference type="Proteomes" id="UP000003162"/>
    </source>
</evidence>
<sequence length="448" mass="51686">MELKNLEIIDNTNEGLGVAKSKEGIVFVKGGLVGDIVDVEITQKKKKFSNGYVKKYLKYSEYRENLYDEKLTDIYHFINLKYEKELELKKKMFLDSLRKNTGIELEDVEILENKNNLNYRNKIELKMNEDFELCYCVDNGESKIKLENCPLSDECINKFLPFLQAKLKEFKINSYDVNTDEGILKNISIRSNYKSEIMITVVVKKDIVEAHNFVKSLSEYEKLVSGYININTKKASIIMGQEIKLIFLKKSFTDKIGKYEFNISPKSFFQVNRFQTENLYKIAKDFLGGNKDKNLLDLYSGIGTTSIYFSENFKKVIGVEVVKDAVKDAKENLKLNDVKNVEFLYGKSEEKIEEILKNNNIDIISVDPPRKGLDKKVVDTIIKSNIKKVVYVSCNGATLTRDLKYFIDGGFELKKVKLCDMFSKTGHCEVVVEIEKVFNIFDTTIIKI</sequence>
<reference evidence="7 8" key="1">
    <citation type="submission" date="2007-09" db="EMBL/GenBank/DDBJ databases">
        <title>Draft genome sequence of Peptostreptococcus micros (ATCC 33270).</title>
        <authorList>
            <person name="Sudarsanam P."/>
            <person name="Ley R."/>
            <person name="Guruge J."/>
            <person name="Turnbaugh P.J."/>
            <person name="Mahowald M."/>
            <person name="Liep D."/>
            <person name="Gordon J."/>
        </authorList>
    </citation>
    <scope>NUCLEOTIDE SEQUENCE [LARGE SCALE GENOMIC DNA]</scope>
    <source>
        <strain evidence="7 8">ATCC 33270</strain>
    </source>
</reference>
<dbReference type="NCBIfam" id="TIGR00479">
    <property type="entry name" value="rumA"/>
    <property type="match status" value="1"/>
</dbReference>
<dbReference type="HOGENOM" id="CLU_014689_7_1_9"/>
<dbReference type="FunFam" id="3.40.50.150:FF:000009">
    <property type="entry name" value="23S rRNA (Uracil(1939)-C(5))-methyltransferase RlmD"/>
    <property type="match status" value="1"/>
</dbReference>
<dbReference type="Gene3D" id="2.40.50.1070">
    <property type="match status" value="1"/>
</dbReference>